<sequence>MTPTLIGLIAGLLTSIASLPQVFKTWKSRHARDLSIWQPVLLSAGVALWLIYGILIGDMPLILANITPLVCNLLLTIMKLKFSDNGTEHNEEAPA</sequence>
<dbReference type="InterPro" id="IPR006603">
    <property type="entry name" value="PQ-loop_rpt"/>
</dbReference>
<dbReference type="STRING" id="115783.SAMN02745119_02796"/>
<dbReference type="Gene3D" id="1.20.1280.290">
    <property type="match status" value="1"/>
</dbReference>
<dbReference type="GO" id="GO:0051119">
    <property type="term" value="F:sugar transmembrane transporter activity"/>
    <property type="evidence" value="ECO:0007669"/>
    <property type="project" value="InterPro"/>
</dbReference>
<dbReference type="RefSeq" id="WP_078791023.1">
    <property type="nucleotide sequence ID" value="NZ_FUWR01000019.1"/>
</dbReference>
<dbReference type="AlphaFoldDB" id="A0A1T4RBY0"/>
<proteinExistence type="predicted"/>
<dbReference type="Proteomes" id="UP000190102">
    <property type="component" value="Unassembled WGS sequence"/>
</dbReference>
<evidence type="ECO:0000256" key="5">
    <source>
        <dbReference type="SAM" id="Phobius"/>
    </source>
</evidence>
<dbReference type="OrthoDB" id="122062at2"/>
<evidence type="ECO:0000313" key="6">
    <source>
        <dbReference type="EMBL" id="SKA13550.1"/>
    </source>
</evidence>
<keyword evidence="7" id="KW-1185">Reference proteome</keyword>
<keyword evidence="4 5" id="KW-0472">Membrane</keyword>
<organism evidence="6 7">
    <name type="scientific">Trichlorobacter thiogenes</name>
    <dbReference type="NCBI Taxonomy" id="115783"/>
    <lineage>
        <taxon>Bacteria</taxon>
        <taxon>Pseudomonadati</taxon>
        <taxon>Thermodesulfobacteriota</taxon>
        <taxon>Desulfuromonadia</taxon>
        <taxon>Geobacterales</taxon>
        <taxon>Geobacteraceae</taxon>
        <taxon>Trichlorobacter</taxon>
    </lineage>
</organism>
<keyword evidence="3 5" id="KW-1133">Transmembrane helix</keyword>
<protein>
    <submittedName>
        <fullName evidence="6">MtN3 and saliva related transmembrane protein</fullName>
    </submittedName>
</protein>
<accession>A0A1T4RBY0</accession>
<keyword evidence="2 5" id="KW-0812">Transmembrane</keyword>
<evidence type="ECO:0000256" key="2">
    <source>
        <dbReference type="ARBA" id="ARBA00022692"/>
    </source>
</evidence>
<evidence type="ECO:0000313" key="7">
    <source>
        <dbReference type="Proteomes" id="UP000190102"/>
    </source>
</evidence>
<dbReference type="InterPro" id="IPR047662">
    <property type="entry name" value="SemiSWEET"/>
</dbReference>
<dbReference type="NCBIfam" id="NF037968">
    <property type="entry name" value="SemiSWEET_2"/>
    <property type="match status" value="1"/>
</dbReference>
<evidence type="ECO:0000256" key="4">
    <source>
        <dbReference type="ARBA" id="ARBA00023136"/>
    </source>
</evidence>
<dbReference type="GO" id="GO:0016020">
    <property type="term" value="C:membrane"/>
    <property type="evidence" value="ECO:0007669"/>
    <property type="project" value="UniProtKB-SubCell"/>
</dbReference>
<gene>
    <name evidence="6" type="ORF">SAMN02745119_02796</name>
</gene>
<feature type="transmembrane region" description="Helical" evidence="5">
    <location>
        <begin position="36"/>
        <end position="55"/>
    </location>
</feature>
<name>A0A1T4RBY0_9BACT</name>
<dbReference type="Pfam" id="PF04193">
    <property type="entry name" value="PQ-loop"/>
    <property type="match status" value="1"/>
</dbReference>
<comment type="subcellular location">
    <subcellularLocation>
        <location evidence="1">Membrane</location>
        <topology evidence="1">Multi-pass membrane protein</topology>
    </subcellularLocation>
</comment>
<evidence type="ECO:0000256" key="3">
    <source>
        <dbReference type="ARBA" id="ARBA00022989"/>
    </source>
</evidence>
<dbReference type="EMBL" id="FUWR01000019">
    <property type="protein sequence ID" value="SKA13550.1"/>
    <property type="molecule type" value="Genomic_DNA"/>
</dbReference>
<feature type="transmembrane region" description="Helical" evidence="5">
    <location>
        <begin position="62"/>
        <end position="80"/>
    </location>
</feature>
<reference evidence="7" key="1">
    <citation type="submission" date="2017-02" db="EMBL/GenBank/DDBJ databases">
        <authorList>
            <person name="Varghese N."/>
            <person name="Submissions S."/>
        </authorList>
    </citation>
    <scope>NUCLEOTIDE SEQUENCE [LARGE SCALE GENOMIC DNA]</scope>
    <source>
        <strain evidence="7">ATCC BAA-34</strain>
    </source>
</reference>
<evidence type="ECO:0000256" key="1">
    <source>
        <dbReference type="ARBA" id="ARBA00004141"/>
    </source>
</evidence>